<evidence type="ECO:0000313" key="2">
    <source>
        <dbReference type="Proteomes" id="UP000296049"/>
    </source>
</evidence>
<dbReference type="Proteomes" id="UP000296049">
    <property type="component" value="Unassembled WGS sequence"/>
</dbReference>
<dbReference type="EMBL" id="KB743625">
    <property type="protein sequence ID" value="EOA97705.1"/>
    <property type="molecule type" value="Genomic_DNA"/>
</dbReference>
<keyword evidence="2" id="KW-1185">Reference proteome</keyword>
<proteinExistence type="predicted"/>
<accession>R0JK84</accession>
<organism evidence="1 2">
    <name type="scientific">Anas platyrhynchos</name>
    <name type="common">Mallard</name>
    <name type="synonym">Anas boschas</name>
    <dbReference type="NCBI Taxonomy" id="8839"/>
    <lineage>
        <taxon>Eukaryota</taxon>
        <taxon>Metazoa</taxon>
        <taxon>Chordata</taxon>
        <taxon>Craniata</taxon>
        <taxon>Vertebrata</taxon>
        <taxon>Euteleostomi</taxon>
        <taxon>Archelosauria</taxon>
        <taxon>Archosauria</taxon>
        <taxon>Dinosauria</taxon>
        <taxon>Saurischia</taxon>
        <taxon>Theropoda</taxon>
        <taxon>Coelurosauria</taxon>
        <taxon>Aves</taxon>
        <taxon>Neognathae</taxon>
        <taxon>Galloanserae</taxon>
        <taxon>Anseriformes</taxon>
        <taxon>Anatidae</taxon>
        <taxon>Anatinae</taxon>
        <taxon>Anas</taxon>
    </lineage>
</organism>
<name>R0JK84_ANAPL</name>
<protein>
    <submittedName>
        <fullName evidence="1">Uncharacterized protein</fullName>
    </submittedName>
</protein>
<dbReference type="AlphaFoldDB" id="R0JK84"/>
<sequence length="103" mass="11529">MEEGAGFFSYKWYGSGRKQPVEPTYVKRTAVPAFWKVMESTNYLEDEKLLGTTGNMGSMELLQAPEIRCCDKVCDLKCCRLGCIATYTGVQSHRRTTVAFGQG</sequence>
<reference evidence="2" key="1">
    <citation type="journal article" date="2013" name="Nat. Genet.">
        <title>The duck genome and transcriptome provide insight into an avian influenza virus reservoir species.</title>
        <authorList>
            <person name="Huang Y."/>
            <person name="Li Y."/>
            <person name="Burt D.W."/>
            <person name="Chen H."/>
            <person name="Zhang Y."/>
            <person name="Qian W."/>
            <person name="Kim H."/>
            <person name="Gan S."/>
            <person name="Zhao Y."/>
            <person name="Li J."/>
            <person name="Yi K."/>
            <person name="Feng H."/>
            <person name="Zhu P."/>
            <person name="Li B."/>
            <person name="Liu Q."/>
            <person name="Fairley S."/>
            <person name="Magor K.E."/>
            <person name="Du Z."/>
            <person name="Hu X."/>
            <person name="Goodman L."/>
            <person name="Tafer H."/>
            <person name="Vignal A."/>
            <person name="Lee T."/>
            <person name="Kim K.W."/>
            <person name="Sheng Z."/>
            <person name="An Y."/>
            <person name="Searle S."/>
            <person name="Herrero J."/>
            <person name="Groenen M.A."/>
            <person name="Crooijmans R.P."/>
            <person name="Faraut T."/>
            <person name="Cai Q."/>
            <person name="Webster R.G."/>
            <person name="Aldridge J.R."/>
            <person name="Warren W.C."/>
            <person name="Bartschat S."/>
            <person name="Kehr S."/>
            <person name="Marz M."/>
            <person name="Stadler P.F."/>
            <person name="Smith J."/>
            <person name="Kraus R.H."/>
            <person name="Zhao Y."/>
            <person name="Ren L."/>
            <person name="Fei J."/>
            <person name="Morisson M."/>
            <person name="Kaiser P."/>
            <person name="Griffin D.K."/>
            <person name="Rao M."/>
            <person name="Pitel F."/>
            <person name="Wang J."/>
            <person name="Li N."/>
        </authorList>
    </citation>
    <scope>NUCLEOTIDE SEQUENCE [LARGE SCALE GENOMIC DNA]</scope>
</reference>
<gene>
    <name evidence="1" type="ORF">Anapl_05099</name>
</gene>
<evidence type="ECO:0000313" key="1">
    <source>
        <dbReference type="EMBL" id="EOA97705.1"/>
    </source>
</evidence>